<dbReference type="InterPro" id="IPR002048">
    <property type="entry name" value="EF_hand_dom"/>
</dbReference>
<dbReference type="InterPro" id="IPR011992">
    <property type="entry name" value="EF-hand-dom_pair"/>
</dbReference>
<proteinExistence type="predicted"/>
<keyword evidence="1" id="KW-0106">Calcium</keyword>
<organism evidence="6 7">
    <name type="scientific">Rhizophlyctis rosea</name>
    <dbReference type="NCBI Taxonomy" id="64517"/>
    <lineage>
        <taxon>Eukaryota</taxon>
        <taxon>Fungi</taxon>
        <taxon>Fungi incertae sedis</taxon>
        <taxon>Chytridiomycota</taxon>
        <taxon>Chytridiomycota incertae sedis</taxon>
        <taxon>Chytridiomycetes</taxon>
        <taxon>Rhizophlyctidales</taxon>
        <taxon>Rhizophlyctidaceae</taxon>
        <taxon>Rhizophlyctis</taxon>
    </lineage>
</organism>
<keyword evidence="3" id="KW-0732">Signal</keyword>
<dbReference type="GO" id="GO:0005509">
    <property type="term" value="F:calcium ion binding"/>
    <property type="evidence" value="ECO:0007669"/>
    <property type="project" value="InterPro"/>
</dbReference>
<evidence type="ECO:0000313" key="7">
    <source>
        <dbReference type="Proteomes" id="UP001212841"/>
    </source>
</evidence>
<feature type="signal peptide" evidence="3">
    <location>
        <begin position="1"/>
        <end position="25"/>
    </location>
</feature>
<feature type="domain" description="Apple" evidence="5">
    <location>
        <begin position="446"/>
        <end position="526"/>
    </location>
</feature>
<dbReference type="EMBL" id="JADGJD010000552">
    <property type="protein sequence ID" value="KAJ3050116.1"/>
    <property type="molecule type" value="Genomic_DNA"/>
</dbReference>
<accession>A0AAD5S9N6</accession>
<dbReference type="InterPro" id="IPR018247">
    <property type="entry name" value="EF_Hand_1_Ca_BS"/>
</dbReference>
<gene>
    <name evidence="6" type="ORF">HK097_008907</name>
</gene>
<sequence>MPSTTKAAIIAACILLLQTTQPAAAHTPAHLQLSPRAHVKRGLDSIVAPPNAKADDHKSTLTKYDKNKDGRLDKQEFKWMLKDIEESNKKHGDLHKDARKKKGKSVKFTSLQDWKTAVGVEDVDDEDFVEELFQHASEAGALDHSTLSALTTSREYRAENLKTYAQTCKVIERKLDSQRSDQCFQQLETSLEICRRDASLLHNLECLTLAPAANICACFPAPPNHPLKTSPSHLHRRSASYVLRHRPGYTRLQSFDEIRPGTPERPRAGPRIGQVNNMIKTFNAVRGSAAAWGRAGVGAALRGAAAVFGAATGPVGVVIMIAITIISVLLELLFNIKFFTCEISSSDFNHPLEKLAAAGDYYPIDFKVWDPKEPEPKCSLLVFWSDQCGYHSGLGGTDGEKARKCTNGGQLVHGNSCKDIGRDGSCGCNGGKCRSMCWKVTGECCCEVLKFVPVPLKGVLKIGNSKQAELDNVSECAQACDANPGCSGFSVVRIQDNKRVLCRIANGPDHEVVQIEDGEDYAGSTTWLAKKISTGTNNGLLFGDIVDTAEKLYKNKAECTKGTEGDDEATIITSALLVASEGLAKLVEVNTNVVNKMISDYKSVSDFKKSVSTLAALIANTLTDFMSTFKTFAYFTNMEGLKAVAALTIYLNYKNKNIFQEANRVRTLAGTEGIFPGGGIIGGKPTAGIFPNPWRIVSKRGASSLSDDPDADCMEGVECTTNDDTTELGDGNKFDAIPTVFLSTALAVACNGRGSATEFTNEIVRYEWVTIHVVNAGIGDSLVQEHLVYQCKKPKDRELTISEIVSDTINCQLEHRRRVMIDGGNNGAHAAGYMSALQPAVVAGALQNYVADQVLLTHPDQDHYRGLRVALMQQDTDNGLYRYFPGSGVQFFWNNYMSLQSRFNIALASGGMTHSTWVGGMNLLLSLWSDNPQPALSADQFAARFMALTATPNPAKTWRQVVQNDFRFPIPSTTPEQDAILNSQCVAPADGQWTGELLDMWFMAVQRSYLVLDTYRGSAVQPASFPGVNAVSTVLWPSLTALANIYDRQGFGGNNPTRVSQKPLSAARRRRGLNVTEPVAEAKSGKKGNDTVVVDKRETRDSDLTGTQLKNYISIVHDVSHTNPVGTTKFLLTGDAINQSFNKMGLTKNHHFVKAAHHGSKTTGGRSDVSGFINADWFVISGRLVNLNAQDGGHPYHAKYILWVIQEHFKLRPDNLLRLYITDFPSGGWQSSALRIMTRQGFRPEDCNYKVYRTVTAFQFSSQHSRETSSSKPKIWVEGAIEAFPASPKKGTCNTQWDDTENM</sequence>
<dbReference type="PROSITE" id="PS50948">
    <property type="entry name" value="PAN"/>
    <property type="match status" value="1"/>
</dbReference>
<evidence type="ECO:0000313" key="6">
    <source>
        <dbReference type="EMBL" id="KAJ3050116.1"/>
    </source>
</evidence>
<evidence type="ECO:0008006" key="8">
    <source>
        <dbReference type="Google" id="ProtNLM"/>
    </source>
</evidence>
<reference evidence="6" key="1">
    <citation type="submission" date="2020-05" db="EMBL/GenBank/DDBJ databases">
        <title>Phylogenomic resolution of chytrid fungi.</title>
        <authorList>
            <person name="Stajich J.E."/>
            <person name="Amses K."/>
            <person name="Simmons R."/>
            <person name="Seto K."/>
            <person name="Myers J."/>
            <person name="Bonds A."/>
            <person name="Quandt C.A."/>
            <person name="Barry K."/>
            <person name="Liu P."/>
            <person name="Grigoriev I."/>
            <person name="Longcore J.E."/>
            <person name="James T.Y."/>
        </authorList>
    </citation>
    <scope>NUCLEOTIDE SEQUENCE</scope>
    <source>
        <strain evidence="6">JEL0318</strain>
    </source>
</reference>
<evidence type="ECO:0000256" key="2">
    <source>
        <dbReference type="SAM" id="MobiDB-lite"/>
    </source>
</evidence>
<feature type="chain" id="PRO_5042277382" description="Calmodulin" evidence="3">
    <location>
        <begin position="26"/>
        <end position="1303"/>
    </location>
</feature>
<protein>
    <recommendedName>
        <fullName evidence="8">Calmodulin</fullName>
    </recommendedName>
</protein>
<dbReference type="InterPro" id="IPR003609">
    <property type="entry name" value="Pan_app"/>
</dbReference>
<evidence type="ECO:0000256" key="1">
    <source>
        <dbReference type="ARBA" id="ARBA00022837"/>
    </source>
</evidence>
<evidence type="ECO:0000259" key="4">
    <source>
        <dbReference type="PROSITE" id="PS50222"/>
    </source>
</evidence>
<dbReference type="SMART" id="SM00054">
    <property type="entry name" value="EFh"/>
    <property type="match status" value="1"/>
</dbReference>
<name>A0AAD5S9N6_9FUNG</name>
<feature type="domain" description="EF-hand" evidence="4">
    <location>
        <begin position="52"/>
        <end position="87"/>
    </location>
</feature>
<dbReference type="PROSITE" id="PS50222">
    <property type="entry name" value="EF_HAND_2"/>
    <property type="match status" value="1"/>
</dbReference>
<feature type="region of interest" description="Disordered" evidence="2">
    <location>
        <begin position="1069"/>
        <end position="1090"/>
    </location>
</feature>
<keyword evidence="7" id="KW-1185">Reference proteome</keyword>
<dbReference type="InterPro" id="IPR036866">
    <property type="entry name" value="RibonucZ/Hydroxyglut_hydro"/>
</dbReference>
<dbReference type="Gene3D" id="3.60.15.10">
    <property type="entry name" value="Ribonuclease Z/Hydroxyacylglutathione hydrolase-like"/>
    <property type="match status" value="1"/>
</dbReference>
<dbReference type="SUPFAM" id="SSF47473">
    <property type="entry name" value="EF-hand"/>
    <property type="match status" value="1"/>
</dbReference>
<evidence type="ECO:0000259" key="5">
    <source>
        <dbReference type="PROSITE" id="PS50948"/>
    </source>
</evidence>
<comment type="caution">
    <text evidence="6">The sequence shown here is derived from an EMBL/GenBank/DDBJ whole genome shotgun (WGS) entry which is preliminary data.</text>
</comment>
<evidence type="ECO:0000256" key="3">
    <source>
        <dbReference type="SAM" id="SignalP"/>
    </source>
</evidence>
<dbReference type="PROSITE" id="PS00018">
    <property type="entry name" value="EF_HAND_1"/>
    <property type="match status" value="1"/>
</dbReference>
<dbReference type="Proteomes" id="UP001212841">
    <property type="component" value="Unassembled WGS sequence"/>
</dbReference>